<evidence type="ECO:0000256" key="3">
    <source>
        <dbReference type="ARBA" id="ARBA00023015"/>
    </source>
</evidence>
<keyword evidence="3" id="KW-0805">Transcription regulation</keyword>
<dbReference type="SMART" id="SM00066">
    <property type="entry name" value="GAL4"/>
    <property type="match status" value="1"/>
</dbReference>
<evidence type="ECO:0000256" key="6">
    <source>
        <dbReference type="SAM" id="MobiDB-lite"/>
    </source>
</evidence>
<dbReference type="GO" id="GO:0000981">
    <property type="term" value="F:DNA-binding transcription factor activity, RNA polymerase II-specific"/>
    <property type="evidence" value="ECO:0007669"/>
    <property type="project" value="InterPro"/>
</dbReference>
<feature type="compositionally biased region" description="Polar residues" evidence="6">
    <location>
        <begin position="88"/>
        <end position="97"/>
    </location>
</feature>
<dbReference type="InterPro" id="IPR036864">
    <property type="entry name" value="Zn2-C6_fun-type_DNA-bd_sf"/>
</dbReference>
<evidence type="ECO:0000313" key="8">
    <source>
        <dbReference type="EMBL" id="KAJ7736591.1"/>
    </source>
</evidence>
<evidence type="ECO:0000256" key="5">
    <source>
        <dbReference type="ARBA" id="ARBA00023242"/>
    </source>
</evidence>
<proteinExistence type="predicted"/>
<dbReference type="GO" id="GO:0003677">
    <property type="term" value="F:DNA binding"/>
    <property type="evidence" value="ECO:0007669"/>
    <property type="project" value="InterPro"/>
</dbReference>
<dbReference type="EMBL" id="JARJLG010000148">
    <property type="protein sequence ID" value="KAJ7736591.1"/>
    <property type="molecule type" value="Genomic_DNA"/>
</dbReference>
<evidence type="ECO:0000313" key="9">
    <source>
        <dbReference type="Proteomes" id="UP001215280"/>
    </source>
</evidence>
<dbReference type="InterPro" id="IPR001138">
    <property type="entry name" value="Zn2Cys6_DnaBD"/>
</dbReference>
<dbReference type="InterPro" id="IPR050815">
    <property type="entry name" value="TF_fung"/>
</dbReference>
<keyword evidence="5" id="KW-0539">Nucleus</keyword>
<keyword evidence="9" id="KW-1185">Reference proteome</keyword>
<dbReference type="Proteomes" id="UP001215280">
    <property type="component" value="Unassembled WGS sequence"/>
</dbReference>
<evidence type="ECO:0000256" key="1">
    <source>
        <dbReference type="ARBA" id="ARBA00004123"/>
    </source>
</evidence>
<keyword evidence="2" id="KW-0479">Metal-binding</keyword>
<dbReference type="PANTHER" id="PTHR47338">
    <property type="entry name" value="ZN(II)2CYS6 TRANSCRIPTION FACTOR (EUROFUNG)-RELATED"/>
    <property type="match status" value="1"/>
</dbReference>
<name>A0AAD7MWY1_9AGAR</name>
<dbReference type="PROSITE" id="PS00463">
    <property type="entry name" value="ZN2_CY6_FUNGAL_1"/>
    <property type="match status" value="1"/>
</dbReference>
<dbReference type="PROSITE" id="PS50048">
    <property type="entry name" value="ZN2_CY6_FUNGAL_2"/>
    <property type="match status" value="1"/>
</dbReference>
<gene>
    <name evidence="8" type="ORF">DFH07DRAFT_753467</name>
</gene>
<dbReference type="CDD" id="cd00067">
    <property type="entry name" value="GAL4"/>
    <property type="match status" value="1"/>
</dbReference>
<dbReference type="PANTHER" id="PTHR47338:SF29">
    <property type="entry name" value="ZN(2)-C6 FUNGAL-TYPE DOMAIN-CONTAINING PROTEIN"/>
    <property type="match status" value="1"/>
</dbReference>
<dbReference type="GO" id="GO:0005634">
    <property type="term" value="C:nucleus"/>
    <property type="evidence" value="ECO:0007669"/>
    <property type="project" value="UniProtKB-SubCell"/>
</dbReference>
<dbReference type="AlphaFoldDB" id="A0AAD7MWY1"/>
<dbReference type="SUPFAM" id="SSF57701">
    <property type="entry name" value="Zn2/Cys6 DNA-binding domain"/>
    <property type="match status" value="1"/>
</dbReference>
<dbReference type="InterPro" id="IPR007219">
    <property type="entry name" value="XnlR_reg_dom"/>
</dbReference>
<dbReference type="Pfam" id="PF00172">
    <property type="entry name" value="Zn_clus"/>
    <property type="match status" value="1"/>
</dbReference>
<evidence type="ECO:0000259" key="7">
    <source>
        <dbReference type="PROSITE" id="PS50048"/>
    </source>
</evidence>
<feature type="domain" description="Zn(2)-C6 fungal-type" evidence="7">
    <location>
        <begin position="16"/>
        <end position="48"/>
    </location>
</feature>
<keyword evidence="4" id="KW-0804">Transcription</keyword>
<accession>A0AAD7MWY1</accession>
<dbReference type="CDD" id="cd12148">
    <property type="entry name" value="fungal_TF_MHR"/>
    <property type="match status" value="1"/>
</dbReference>
<dbReference type="Gene3D" id="4.10.240.10">
    <property type="entry name" value="Zn(2)-C6 fungal-type DNA-binding domain"/>
    <property type="match status" value="1"/>
</dbReference>
<protein>
    <recommendedName>
        <fullName evidence="7">Zn(2)-C6 fungal-type domain-containing protein</fullName>
    </recommendedName>
</protein>
<organism evidence="8 9">
    <name type="scientific">Mycena maculata</name>
    <dbReference type="NCBI Taxonomy" id="230809"/>
    <lineage>
        <taxon>Eukaryota</taxon>
        <taxon>Fungi</taxon>
        <taxon>Dikarya</taxon>
        <taxon>Basidiomycota</taxon>
        <taxon>Agaricomycotina</taxon>
        <taxon>Agaricomycetes</taxon>
        <taxon>Agaricomycetidae</taxon>
        <taxon>Agaricales</taxon>
        <taxon>Marasmiineae</taxon>
        <taxon>Mycenaceae</taxon>
        <taxon>Mycena</taxon>
    </lineage>
</organism>
<reference evidence="8" key="1">
    <citation type="submission" date="2023-03" db="EMBL/GenBank/DDBJ databases">
        <title>Massive genome expansion in bonnet fungi (Mycena s.s.) driven by repeated elements and novel gene families across ecological guilds.</title>
        <authorList>
            <consortium name="Lawrence Berkeley National Laboratory"/>
            <person name="Harder C.B."/>
            <person name="Miyauchi S."/>
            <person name="Viragh M."/>
            <person name="Kuo A."/>
            <person name="Thoen E."/>
            <person name="Andreopoulos B."/>
            <person name="Lu D."/>
            <person name="Skrede I."/>
            <person name="Drula E."/>
            <person name="Henrissat B."/>
            <person name="Morin E."/>
            <person name="Kohler A."/>
            <person name="Barry K."/>
            <person name="LaButti K."/>
            <person name="Morin E."/>
            <person name="Salamov A."/>
            <person name="Lipzen A."/>
            <person name="Mereny Z."/>
            <person name="Hegedus B."/>
            <person name="Baldrian P."/>
            <person name="Stursova M."/>
            <person name="Weitz H."/>
            <person name="Taylor A."/>
            <person name="Grigoriev I.V."/>
            <person name="Nagy L.G."/>
            <person name="Martin F."/>
            <person name="Kauserud H."/>
        </authorList>
    </citation>
    <scope>NUCLEOTIDE SEQUENCE</scope>
    <source>
        <strain evidence="8">CBHHK188m</strain>
    </source>
</reference>
<comment type="caution">
    <text evidence="8">The sequence shown here is derived from an EMBL/GenBank/DDBJ whole genome shotgun (WGS) entry which is preliminary data.</text>
</comment>
<evidence type="ECO:0000256" key="4">
    <source>
        <dbReference type="ARBA" id="ARBA00023163"/>
    </source>
</evidence>
<feature type="region of interest" description="Disordered" evidence="6">
    <location>
        <begin position="88"/>
        <end position="107"/>
    </location>
</feature>
<dbReference type="GO" id="GO:0006351">
    <property type="term" value="P:DNA-templated transcription"/>
    <property type="evidence" value="ECO:0007669"/>
    <property type="project" value="InterPro"/>
</dbReference>
<comment type="subcellular location">
    <subcellularLocation>
        <location evidence="1">Nucleus</location>
    </subcellularLocation>
</comment>
<sequence length="554" mass="61082">MYSATNPKNHLRRGQACFNCRSRKMRCDGAHPICGQCERGNRPDDCEYVGAYTRSKVQILQENIAHVENRIYELEHPLEAQPGFRLQQPYSSASTSHHPGAAHSAQTDNLGNAAEPPMEMVQKLIDYFLPHAADFGFFLHPSRFRRDALMHYPTGHHARPSPAVLLAVYLWGLRLSNHPNLMAQEPAFLARALDFTAKSLSSTHPHKAIHNLQAEILLAYYFFACGRFLEGKYHTSAAVALALSSSLYVIRSANVQSSPPRDTLEEGERIHACWVTTILDTLWAAALRQEPTRDLRNDSKAFFDTPWPLELGDYEMASIPSCSSFHLAQRYSRTVYKFLTGAPGIDTNLSTTAVLAKASILWQQAEGIARGWNPNMALDQAASIQAAFGTLDNRIEAFRAALGPPGCIANPTPAMTRALIVAHSVTHAATIQLHSMSVIHTNMDSRRKRVSSGGAVLEIIVETAPRQNIAHINPIMGVRVLLSLLLNILAQRRINLVRTDRVAACVPGRYGRNPGVEGTANRIAARTGGRSAYSGAFPRSGRYVSVCWGMFAAQ</sequence>
<dbReference type="Pfam" id="PF04082">
    <property type="entry name" value="Fungal_trans"/>
    <property type="match status" value="1"/>
</dbReference>
<evidence type="ECO:0000256" key="2">
    <source>
        <dbReference type="ARBA" id="ARBA00022723"/>
    </source>
</evidence>
<dbReference type="GO" id="GO:0008270">
    <property type="term" value="F:zinc ion binding"/>
    <property type="evidence" value="ECO:0007669"/>
    <property type="project" value="InterPro"/>
</dbReference>